<evidence type="ECO:0000313" key="1">
    <source>
        <dbReference type="EMBL" id="KAK1570060.1"/>
    </source>
</evidence>
<dbReference type="EMBL" id="JAHLJV010000114">
    <property type="protein sequence ID" value="KAK1570060.1"/>
    <property type="molecule type" value="Genomic_DNA"/>
</dbReference>
<accession>A0AAD8UX44</accession>
<evidence type="ECO:0000313" key="2">
    <source>
        <dbReference type="Proteomes" id="UP001230504"/>
    </source>
</evidence>
<sequence>MSLYMRLSAVMPLKSTLTQSALALRRLLTYSSCPLSTPYCTGVRLHPFIAPT</sequence>
<protein>
    <submittedName>
        <fullName evidence="1">Uncharacterized protein</fullName>
    </submittedName>
</protein>
<keyword evidence="2" id="KW-1185">Reference proteome</keyword>
<name>A0AAD8UX44_9PEZI</name>
<dbReference type="AlphaFoldDB" id="A0AAD8UX44"/>
<gene>
    <name evidence="1" type="ORF">LY79DRAFT_570606</name>
</gene>
<organism evidence="1 2">
    <name type="scientific">Colletotrichum navitas</name>
    <dbReference type="NCBI Taxonomy" id="681940"/>
    <lineage>
        <taxon>Eukaryota</taxon>
        <taxon>Fungi</taxon>
        <taxon>Dikarya</taxon>
        <taxon>Ascomycota</taxon>
        <taxon>Pezizomycotina</taxon>
        <taxon>Sordariomycetes</taxon>
        <taxon>Hypocreomycetidae</taxon>
        <taxon>Glomerellales</taxon>
        <taxon>Glomerellaceae</taxon>
        <taxon>Colletotrichum</taxon>
        <taxon>Colletotrichum graminicola species complex</taxon>
    </lineage>
</organism>
<dbReference type="Proteomes" id="UP001230504">
    <property type="component" value="Unassembled WGS sequence"/>
</dbReference>
<comment type="caution">
    <text evidence="1">The sequence shown here is derived from an EMBL/GenBank/DDBJ whole genome shotgun (WGS) entry which is preliminary data.</text>
</comment>
<dbReference type="GeneID" id="85443410"/>
<dbReference type="RefSeq" id="XP_060408240.1">
    <property type="nucleotide sequence ID" value="XM_060559170.1"/>
</dbReference>
<reference evidence="1" key="1">
    <citation type="submission" date="2021-06" db="EMBL/GenBank/DDBJ databases">
        <title>Comparative genomics, transcriptomics and evolutionary studies reveal genomic signatures of adaptation to plant cell wall in hemibiotrophic fungi.</title>
        <authorList>
            <consortium name="DOE Joint Genome Institute"/>
            <person name="Baroncelli R."/>
            <person name="Diaz J.F."/>
            <person name="Benocci T."/>
            <person name="Peng M."/>
            <person name="Battaglia E."/>
            <person name="Haridas S."/>
            <person name="Andreopoulos W."/>
            <person name="Labutti K."/>
            <person name="Pangilinan J."/>
            <person name="Floch G.L."/>
            <person name="Makela M.R."/>
            <person name="Henrissat B."/>
            <person name="Grigoriev I.V."/>
            <person name="Crouch J.A."/>
            <person name="De Vries R.P."/>
            <person name="Sukno S.A."/>
            <person name="Thon M.R."/>
        </authorList>
    </citation>
    <scope>NUCLEOTIDE SEQUENCE</scope>
    <source>
        <strain evidence="1">CBS 125086</strain>
    </source>
</reference>
<proteinExistence type="predicted"/>